<dbReference type="InterPro" id="IPR005467">
    <property type="entry name" value="His_kinase_dom"/>
</dbReference>
<dbReference type="CDD" id="cd00082">
    <property type="entry name" value="HisKA"/>
    <property type="match status" value="1"/>
</dbReference>
<feature type="transmembrane region" description="Helical" evidence="13">
    <location>
        <begin position="20"/>
        <end position="37"/>
    </location>
</feature>
<dbReference type="Pfam" id="PF25323">
    <property type="entry name" value="6TM_PilS"/>
    <property type="match status" value="1"/>
</dbReference>
<dbReference type="Pfam" id="PF13188">
    <property type="entry name" value="PAS_8"/>
    <property type="match status" value="1"/>
</dbReference>
<keyword evidence="7" id="KW-0547">Nucleotide-binding</keyword>
<protein>
    <recommendedName>
        <fullName evidence="3">histidine kinase</fullName>
        <ecNumber evidence="3">2.7.13.3</ecNumber>
    </recommendedName>
</protein>
<dbReference type="Pfam" id="PF00512">
    <property type="entry name" value="HisKA"/>
    <property type="match status" value="1"/>
</dbReference>
<keyword evidence="5" id="KW-0808">Transferase</keyword>
<evidence type="ECO:0000256" key="7">
    <source>
        <dbReference type="ARBA" id="ARBA00022741"/>
    </source>
</evidence>
<keyword evidence="9" id="KW-0067">ATP-binding</keyword>
<keyword evidence="6 13" id="KW-0812">Transmembrane</keyword>
<dbReference type="GO" id="GO:0007234">
    <property type="term" value="P:osmosensory signaling via phosphorelay pathway"/>
    <property type="evidence" value="ECO:0007669"/>
    <property type="project" value="TreeGrafter"/>
</dbReference>
<dbReference type="PROSITE" id="PS50112">
    <property type="entry name" value="PAS"/>
    <property type="match status" value="1"/>
</dbReference>
<keyword evidence="4" id="KW-0597">Phosphoprotein</keyword>
<feature type="transmembrane region" description="Helical" evidence="13">
    <location>
        <begin position="126"/>
        <end position="147"/>
    </location>
</feature>
<dbReference type="GO" id="GO:0030295">
    <property type="term" value="F:protein kinase activator activity"/>
    <property type="evidence" value="ECO:0007669"/>
    <property type="project" value="TreeGrafter"/>
</dbReference>
<evidence type="ECO:0000256" key="11">
    <source>
        <dbReference type="ARBA" id="ARBA00023012"/>
    </source>
</evidence>
<dbReference type="PANTHER" id="PTHR42878">
    <property type="entry name" value="TWO-COMPONENT HISTIDINE KINASE"/>
    <property type="match status" value="1"/>
</dbReference>
<proteinExistence type="predicted"/>
<dbReference type="InterPro" id="IPR004358">
    <property type="entry name" value="Sig_transdc_His_kin-like_C"/>
</dbReference>
<dbReference type="AlphaFoldDB" id="A0A9D7LQ29"/>
<evidence type="ECO:0000259" key="15">
    <source>
        <dbReference type="PROSITE" id="PS50112"/>
    </source>
</evidence>
<keyword evidence="8" id="KW-0418">Kinase</keyword>
<evidence type="ECO:0000313" key="17">
    <source>
        <dbReference type="Proteomes" id="UP000808146"/>
    </source>
</evidence>
<dbReference type="SMART" id="SM00387">
    <property type="entry name" value="HATPase_c"/>
    <property type="match status" value="1"/>
</dbReference>
<dbReference type="SMART" id="SM00388">
    <property type="entry name" value="HisKA"/>
    <property type="match status" value="1"/>
</dbReference>
<dbReference type="Proteomes" id="UP000808146">
    <property type="component" value="Unassembled WGS sequence"/>
</dbReference>
<comment type="subcellular location">
    <subcellularLocation>
        <location evidence="2">Membrane</location>
        <topology evidence="2">Multi-pass membrane protein</topology>
    </subcellularLocation>
</comment>
<evidence type="ECO:0000256" key="2">
    <source>
        <dbReference type="ARBA" id="ARBA00004141"/>
    </source>
</evidence>
<dbReference type="CDD" id="cd00075">
    <property type="entry name" value="HATPase"/>
    <property type="match status" value="1"/>
</dbReference>
<gene>
    <name evidence="16" type="ORF">IPN75_01040</name>
</gene>
<dbReference type="SUPFAM" id="SSF55785">
    <property type="entry name" value="PYP-like sensor domain (PAS domain)"/>
    <property type="match status" value="1"/>
</dbReference>
<evidence type="ECO:0000256" key="9">
    <source>
        <dbReference type="ARBA" id="ARBA00022840"/>
    </source>
</evidence>
<dbReference type="GO" id="GO:0000155">
    <property type="term" value="F:phosphorelay sensor kinase activity"/>
    <property type="evidence" value="ECO:0007669"/>
    <property type="project" value="InterPro"/>
</dbReference>
<dbReference type="SUPFAM" id="SSF55874">
    <property type="entry name" value="ATPase domain of HSP90 chaperone/DNA topoisomerase II/histidine kinase"/>
    <property type="match status" value="1"/>
</dbReference>
<name>A0A9D7LQ29_9RHOO</name>
<dbReference type="Gene3D" id="1.10.287.130">
    <property type="match status" value="1"/>
</dbReference>
<feature type="transmembrane region" description="Helical" evidence="13">
    <location>
        <begin position="89"/>
        <end position="114"/>
    </location>
</feature>
<organism evidence="16 17">
    <name type="scientific">Candidatus Dechloromonas phosphorivorans</name>
    <dbReference type="NCBI Taxonomy" id="2899244"/>
    <lineage>
        <taxon>Bacteria</taxon>
        <taxon>Pseudomonadati</taxon>
        <taxon>Pseudomonadota</taxon>
        <taxon>Betaproteobacteria</taxon>
        <taxon>Rhodocyclales</taxon>
        <taxon>Azonexaceae</taxon>
        <taxon>Dechloromonas</taxon>
    </lineage>
</organism>
<evidence type="ECO:0000256" key="3">
    <source>
        <dbReference type="ARBA" id="ARBA00012438"/>
    </source>
</evidence>
<dbReference type="GO" id="GO:0000156">
    <property type="term" value="F:phosphorelay response regulator activity"/>
    <property type="evidence" value="ECO:0007669"/>
    <property type="project" value="TreeGrafter"/>
</dbReference>
<evidence type="ECO:0000256" key="10">
    <source>
        <dbReference type="ARBA" id="ARBA00022989"/>
    </source>
</evidence>
<dbReference type="PRINTS" id="PR00344">
    <property type="entry name" value="BCTRLSENSOR"/>
</dbReference>
<dbReference type="GO" id="GO:0016020">
    <property type="term" value="C:membrane"/>
    <property type="evidence" value="ECO:0007669"/>
    <property type="project" value="UniProtKB-SubCell"/>
</dbReference>
<dbReference type="EC" id="2.7.13.3" evidence="3"/>
<feature type="transmembrane region" description="Helical" evidence="13">
    <location>
        <begin position="49"/>
        <end position="69"/>
    </location>
</feature>
<dbReference type="Pfam" id="PF02518">
    <property type="entry name" value="HATPase_c"/>
    <property type="match status" value="1"/>
</dbReference>
<sequence length="536" mass="57405">MTDWLSTTWEASWPPFQYFNLYRLILASFALLASLWPGDWIAALHFSNAALFTPVAGLYLLVVAAGFLASIHWQQRFNAQLSSQVLADVLALGLLMFSGGGVSSGIGTLLLVSLATASLVGRGRLVLFYAALATLVTLGGQVFGVLVRDFEPATIVQAGLLSVGFFATAILARLLGQRLMANEELARQRGISLDNQRRISQRVIERMQDGVLVVDGGGRVQRFNPMVATMLGSPPGTDVALGDYCGPLSAALSSWLSGGGAPTIDLQVPARGDLRVRFEQTASSAGEVLVFLEDLGRIQERAQQLKLAALGRLTASIAHEIRNPLSAIGHAGELLREERRGNMQDRLLAIVADNVARLNRIVTDVLELGRRDRMQVEYLLLQRFCAQFIESFEGVLGVAPGVIALEAEDGLALCFDRTHLHQILWNLLANAVRHASGSVGSVLLRGKVGAAAGMVELHIVDDGKGVSDAARAQIFEPFFTTHHLGTGLGLFIARELCEANGAALELVPDAACGHFMIVGRNDTCPLPEANGACAGR</sequence>
<evidence type="ECO:0000256" key="6">
    <source>
        <dbReference type="ARBA" id="ARBA00022692"/>
    </source>
</evidence>
<feature type="transmembrane region" description="Helical" evidence="13">
    <location>
        <begin position="153"/>
        <end position="175"/>
    </location>
</feature>
<accession>A0A9D7LQ29</accession>
<evidence type="ECO:0000256" key="12">
    <source>
        <dbReference type="ARBA" id="ARBA00023136"/>
    </source>
</evidence>
<comment type="caution">
    <text evidence="16">The sequence shown here is derived from an EMBL/GenBank/DDBJ whole genome shotgun (WGS) entry which is preliminary data.</text>
</comment>
<dbReference type="InterPro" id="IPR036890">
    <property type="entry name" value="HATPase_C_sf"/>
</dbReference>
<keyword evidence="12 13" id="KW-0472">Membrane</keyword>
<evidence type="ECO:0000256" key="13">
    <source>
        <dbReference type="SAM" id="Phobius"/>
    </source>
</evidence>
<feature type="domain" description="PAS" evidence="15">
    <location>
        <begin position="196"/>
        <end position="232"/>
    </location>
</feature>
<dbReference type="SUPFAM" id="SSF47384">
    <property type="entry name" value="Homodimeric domain of signal transducing histidine kinase"/>
    <property type="match status" value="1"/>
</dbReference>
<dbReference type="PROSITE" id="PS50109">
    <property type="entry name" value="HIS_KIN"/>
    <property type="match status" value="1"/>
</dbReference>
<dbReference type="GO" id="GO:0005524">
    <property type="term" value="F:ATP binding"/>
    <property type="evidence" value="ECO:0007669"/>
    <property type="project" value="UniProtKB-KW"/>
</dbReference>
<dbReference type="PANTHER" id="PTHR42878:SF7">
    <property type="entry name" value="SENSOR HISTIDINE KINASE GLRK"/>
    <property type="match status" value="1"/>
</dbReference>
<dbReference type="InterPro" id="IPR036097">
    <property type="entry name" value="HisK_dim/P_sf"/>
</dbReference>
<comment type="catalytic activity">
    <reaction evidence="1">
        <text>ATP + protein L-histidine = ADP + protein N-phospho-L-histidine.</text>
        <dbReference type="EC" id="2.7.13.3"/>
    </reaction>
</comment>
<evidence type="ECO:0000256" key="4">
    <source>
        <dbReference type="ARBA" id="ARBA00022553"/>
    </source>
</evidence>
<dbReference type="Gene3D" id="3.30.450.20">
    <property type="entry name" value="PAS domain"/>
    <property type="match status" value="1"/>
</dbReference>
<evidence type="ECO:0000259" key="14">
    <source>
        <dbReference type="PROSITE" id="PS50109"/>
    </source>
</evidence>
<dbReference type="Gene3D" id="3.30.565.10">
    <property type="entry name" value="Histidine kinase-like ATPase, C-terminal domain"/>
    <property type="match status" value="1"/>
</dbReference>
<evidence type="ECO:0000256" key="5">
    <source>
        <dbReference type="ARBA" id="ARBA00022679"/>
    </source>
</evidence>
<keyword evidence="10 13" id="KW-1133">Transmembrane helix</keyword>
<evidence type="ECO:0000313" key="16">
    <source>
        <dbReference type="EMBL" id="MBK8889048.1"/>
    </source>
</evidence>
<dbReference type="InterPro" id="IPR035965">
    <property type="entry name" value="PAS-like_dom_sf"/>
</dbReference>
<dbReference type="InterPro" id="IPR003661">
    <property type="entry name" value="HisK_dim/P_dom"/>
</dbReference>
<reference evidence="17" key="1">
    <citation type="journal article" date="2021" name="Nat. Commun.">
        <title>Connecting structure to function with the recovery of over 1000 high-quality metagenome-assembled genomes from activated sludge using long-read sequencing.</title>
        <authorList>
            <person name="Singleton C.M."/>
            <person name="Petriglieri F."/>
            <person name="Kristensen J.M."/>
            <person name="Kirkegaard R.H."/>
            <person name="Michaelsen T.Y."/>
            <person name="Andersen M.H."/>
            <person name="Kondrotaite Z."/>
            <person name="Karst S.M."/>
            <person name="Dueholm M.S."/>
            <person name="Nielsen P.H."/>
            <person name="Albertsen M."/>
        </authorList>
    </citation>
    <scope>NUCLEOTIDE SEQUENCE [LARGE SCALE GENOMIC DNA]</scope>
</reference>
<dbReference type="InterPro" id="IPR050351">
    <property type="entry name" value="BphY/WalK/GraS-like"/>
</dbReference>
<dbReference type="InterPro" id="IPR003594">
    <property type="entry name" value="HATPase_dom"/>
</dbReference>
<evidence type="ECO:0000256" key="8">
    <source>
        <dbReference type="ARBA" id="ARBA00022777"/>
    </source>
</evidence>
<evidence type="ECO:0000256" key="1">
    <source>
        <dbReference type="ARBA" id="ARBA00000085"/>
    </source>
</evidence>
<dbReference type="EMBL" id="JADKBR010000001">
    <property type="protein sequence ID" value="MBK8889048.1"/>
    <property type="molecule type" value="Genomic_DNA"/>
</dbReference>
<feature type="domain" description="Histidine kinase" evidence="14">
    <location>
        <begin position="316"/>
        <end position="506"/>
    </location>
</feature>
<dbReference type="InterPro" id="IPR000014">
    <property type="entry name" value="PAS"/>
</dbReference>
<keyword evidence="11" id="KW-0902">Two-component regulatory system</keyword>